<dbReference type="GO" id="GO:0006869">
    <property type="term" value="P:lipid transport"/>
    <property type="evidence" value="ECO:0007669"/>
    <property type="project" value="InterPro"/>
</dbReference>
<dbReference type="CDD" id="cd01959">
    <property type="entry name" value="nsLTP2"/>
    <property type="match status" value="1"/>
</dbReference>
<evidence type="ECO:0000259" key="3">
    <source>
        <dbReference type="SMART" id="SM00499"/>
    </source>
</evidence>
<gene>
    <name evidence="4" type="ORF">E3N88_00321</name>
</gene>
<accession>A0A5N6PXQ0</accession>
<evidence type="ECO:0000256" key="2">
    <source>
        <dbReference type="ARBA" id="ARBA00023121"/>
    </source>
</evidence>
<name>A0A5N6PXQ0_9ASTR</name>
<evidence type="ECO:0000313" key="5">
    <source>
        <dbReference type="Proteomes" id="UP000326396"/>
    </source>
</evidence>
<dbReference type="SMART" id="SM00499">
    <property type="entry name" value="AAI"/>
    <property type="match status" value="1"/>
</dbReference>
<dbReference type="SUPFAM" id="SSF47699">
    <property type="entry name" value="Bifunctional inhibitor/lipid-transfer protein/seed storage 2S albumin"/>
    <property type="match status" value="1"/>
</dbReference>
<dbReference type="InterPro" id="IPR033872">
    <property type="entry name" value="nsLTP2"/>
</dbReference>
<dbReference type="PANTHER" id="PTHR33214:SF44">
    <property type="entry name" value="NON-SPECIFIC LIPID TRANSFER PROTEIN GPI-ANCHORED 33"/>
    <property type="match status" value="1"/>
</dbReference>
<dbReference type="InterPro" id="IPR036312">
    <property type="entry name" value="Bifun_inhib/LTP/seed_sf"/>
</dbReference>
<keyword evidence="2" id="KW-0446">Lipid-binding</keyword>
<dbReference type="PANTHER" id="PTHR33214">
    <property type="entry name" value="BIFUNCTIONAL INHIBITOR/LIPID-TRANSFER PROTEIN/SEED STORAGE 2S ALBUMIN SUPERFAMILY PROTEIN"/>
    <property type="match status" value="1"/>
</dbReference>
<dbReference type="InterPro" id="IPR016140">
    <property type="entry name" value="Bifunc_inhib/LTP/seed_store"/>
</dbReference>
<dbReference type="Proteomes" id="UP000326396">
    <property type="component" value="Linkage Group LG1"/>
</dbReference>
<dbReference type="Pfam" id="PF00234">
    <property type="entry name" value="Tryp_alpha_amyl"/>
    <property type="match status" value="1"/>
</dbReference>
<sequence>MQLGTGGADVGAAERPIVTIDASKILTVKFHLDPSKIQPPPNHVKTKSSAILSGFLDLFVNGDQAGTQAFKLSAWKELAHEQAYAILVMILAGTKVTMAVTCSVTELSPCIPSFTSPTPPSKECCTKLKEQKPCLCGYIKNPSLKQYVTSPYAKKVSSACGVPIPKC</sequence>
<evidence type="ECO:0000313" key="4">
    <source>
        <dbReference type="EMBL" id="KAD7477185.1"/>
    </source>
</evidence>
<comment type="caution">
    <text evidence="4">The sequence shown here is derived from an EMBL/GenBank/DDBJ whole genome shotgun (WGS) entry which is preliminary data.</text>
</comment>
<reference evidence="4 5" key="1">
    <citation type="submission" date="2019-05" db="EMBL/GenBank/DDBJ databases">
        <title>Mikania micrantha, genome provides insights into the molecular mechanism of rapid growth.</title>
        <authorList>
            <person name="Liu B."/>
        </authorList>
    </citation>
    <scope>NUCLEOTIDE SEQUENCE [LARGE SCALE GENOMIC DNA]</scope>
    <source>
        <strain evidence="4">NLD-2019</strain>
        <tissue evidence="4">Leaf</tissue>
    </source>
</reference>
<keyword evidence="5" id="KW-1185">Reference proteome</keyword>
<dbReference type="AlphaFoldDB" id="A0A5N6PXQ0"/>
<dbReference type="GO" id="GO:0008289">
    <property type="term" value="F:lipid binding"/>
    <property type="evidence" value="ECO:0007669"/>
    <property type="project" value="UniProtKB-KW"/>
</dbReference>
<dbReference type="OrthoDB" id="665742at2759"/>
<proteinExistence type="predicted"/>
<feature type="domain" description="Bifunctional inhibitor/plant lipid transfer protein/seed storage helical" evidence="3">
    <location>
        <begin position="102"/>
        <end position="167"/>
    </location>
</feature>
<protein>
    <recommendedName>
        <fullName evidence="3">Bifunctional inhibitor/plant lipid transfer protein/seed storage helical domain-containing protein</fullName>
    </recommendedName>
</protein>
<dbReference type="Gene3D" id="1.10.110.10">
    <property type="entry name" value="Plant lipid-transfer and hydrophobic proteins"/>
    <property type="match status" value="1"/>
</dbReference>
<dbReference type="EMBL" id="SZYD01000001">
    <property type="protein sequence ID" value="KAD7477185.1"/>
    <property type="molecule type" value="Genomic_DNA"/>
</dbReference>
<organism evidence="4 5">
    <name type="scientific">Mikania micrantha</name>
    <name type="common">bitter vine</name>
    <dbReference type="NCBI Taxonomy" id="192012"/>
    <lineage>
        <taxon>Eukaryota</taxon>
        <taxon>Viridiplantae</taxon>
        <taxon>Streptophyta</taxon>
        <taxon>Embryophyta</taxon>
        <taxon>Tracheophyta</taxon>
        <taxon>Spermatophyta</taxon>
        <taxon>Magnoliopsida</taxon>
        <taxon>eudicotyledons</taxon>
        <taxon>Gunneridae</taxon>
        <taxon>Pentapetalae</taxon>
        <taxon>asterids</taxon>
        <taxon>campanulids</taxon>
        <taxon>Asterales</taxon>
        <taxon>Asteraceae</taxon>
        <taxon>Asteroideae</taxon>
        <taxon>Heliantheae alliance</taxon>
        <taxon>Eupatorieae</taxon>
        <taxon>Mikania</taxon>
    </lineage>
</organism>
<keyword evidence="1" id="KW-0813">Transport</keyword>
<evidence type="ECO:0000256" key="1">
    <source>
        <dbReference type="ARBA" id="ARBA00022448"/>
    </source>
</evidence>